<dbReference type="InterPro" id="IPR014743">
    <property type="entry name" value="Cl-channel_core"/>
</dbReference>
<sequence>MLRFPVSFIPSRRWRLRAALSDLLLAAVLGVAGALATILFRELLYLIESLLAAEPRNGLVSLARSLAPWQRVIVPLVGGFVAGLILQKGLALARGSATGDYMEAVRVGDGKLGVRTTLVKSGSSLLSIASGSSIGREGSMVALAALVGSLSGQLRSLPRYRRRLMVSCGAAAGLASAYHAPLAAVLFVAEIVWGRLHVRQLVPLVVSAVLASSTVYQLFGYEPVYRLATLPTLSLPQLPGYCLIALLLGAMAPAYIALLEHTRRLFGRLPLALPWRMTLGGLLVGLLSLVYPEVWGNGYSTVTRLLNEPLGWSLVLGILLAKLVATAASTGSGAVGGVFTPTLFVGAALGTLAGLAINALWPGWLSLAACTLVGMTALLAGATQAPLMAMLMLSEMTGQYSLLLPVMLAAVLAVMVSRLLGGGSIYPR</sequence>
<feature type="transmembrane region" description="Helical" evidence="10">
    <location>
        <begin position="335"/>
        <end position="357"/>
    </location>
</feature>
<keyword evidence="9" id="KW-0407">Ion channel</keyword>
<keyword evidence="12" id="KW-1185">Reference proteome</keyword>
<feature type="transmembrane region" description="Helical" evidence="10">
    <location>
        <begin position="271"/>
        <end position="290"/>
    </location>
</feature>
<evidence type="ECO:0000256" key="5">
    <source>
        <dbReference type="ARBA" id="ARBA00023065"/>
    </source>
</evidence>
<evidence type="ECO:0000256" key="2">
    <source>
        <dbReference type="ARBA" id="ARBA00022448"/>
    </source>
</evidence>
<keyword evidence="5" id="KW-0406">Ion transport</keyword>
<feature type="transmembrane region" description="Helical" evidence="10">
    <location>
        <begin position="201"/>
        <end position="218"/>
    </location>
</feature>
<feature type="transmembrane region" description="Helical" evidence="10">
    <location>
        <begin position="164"/>
        <end position="189"/>
    </location>
</feature>
<gene>
    <name evidence="11" type="ORF">QU481_20335</name>
</gene>
<evidence type="ECO:0000256" key="8">
    <source>
        <dbReference type="ARBA" id="ARBA00023214"/>
    </source>
</evidence>
<dbReference type="InterPro" id="IPR001807">
    <property type="entry name" value="ClC"/>
</dbReference>
<feature type="transmembrane region" description="Helical" evidence="10">
    <location>
        <begin position="238"/>
        <end position="259"/>
    </location>
</feature>
<evidence type="ECO:0000256" key="1">
    <source>
        <dbReference type="ARBA" id="ARBA00004141"/>
    </source>
</evidence>
<evidence type="ECO:0000313" key="11">
    <source>
        <dbReference type="EMBL" id="MDN0077194.1"/>
    </source>
</evidence>
<dbReference type="RefSeq" id="WP_289831841.1">
    <property type="nucleotide sequence ID" value="NZ_JAUEDK010000056.1"/>
</dbReference>
<dbReference type="Gene3D" id="1.10.3080.10">
    <property type="entry name" value="Clc chloride channel"/>
    <property type="match status" value="1"/>
</dbReference>
<comment type="subcellular location">
    <subcellularLocation>
        <location evidence="1">Membrane</location>
        <topology evidence="1">Multi-pass membrane protein</topology>
    </subcellularLocation>
</comment>
<dbReference type="SUPFAM" id="SSF81340">
    <property type="entry name" value="Clc chloride channel"/>
    <property type="match status" value="1"/>
</dbReference>
<dbReference type="CDD" id="cd00400">
    <property type="entry name" value="Voltage_gated_ClC"/>
    <property type="match status" value="1"/>
</dbReference>
<dbReference type="PANTHER" id="PTHR43427">
    <property type="entry name" value="CHLORIDE CHANNEL PROTEIN CLC-E"/>
    <property type="match status" value="1"/>
</dbReference>
<dbReference type="PRINTS" id="PR00762">
    <property type="entry name" value="CLCHANNEL"/>
</dbReference>
<dbReference type="Proteomes" id="UP001168540">
    <property type="component" value="Unassembled WGS sequence"/>
</dbReference>
<dbReference type="EMBL" id="JAUEDK010000056">
    <property type="protein sequence ID" value="MDN0077194.1"/>
    <property type="molecule type" value="Genomic_DNA"/>
</dbReference>
<keyword evidence="7" id="KW-0869">Chloride channel</keyword>
<dbReference type="Pfam" id="PF00654">
    <property type="entry name" value="Voltage_CLC"/>
    <property type="match status" value="1"/>
</dbReference>
<evidence type="ECO:0000256" key="3">
    <source>
        <dbReference type="ARBA" id="ARBA00022692"/>
    </source>
</evidence>
<evidence type="ECO:0000256" key="9">
    <source>
        <dbReference type="ARBA" id="ARBA00023303"/>
    </source>
</evidence>
<accession>A0ABT7XTR7</accession>
<dbReference type="PANTHER" id="PTHR43427:SF6">
    <property type="entry name" value="CHLORIDE CHANNEL PROTEIN CLC-E"/>
    <property type="match status" value="1"/>
</dbReference>
<protein>
    <submittedName>
        <fullName evidence="11">Chloride channel protein</fullName>
    </submittedName>
</protein>
<keyword evidence="6 10" id="KW-0472">Membrane</keyword>
<organism evidence="11 12">
    <name type="scientific">Crenobacter oryzisoli</name>
    <dbReference type="NCBI Taxonomy" id="3056844"/>
    <lineage>
        <taxon>Bacteria</taxon>
        <taxon>Pseudomonadati</taxon>
        <taxon>Pseudomonadota</taxon>
        <taxon>Betaproteobacteria</taxon>
        <taxon>Neisseriales</taxon>
        <taxon>Neisseriaceae</taxon>
        <taxon>Crenobacter</taxon>
    </lineage>
</organism>
<feature type="transmembrane region" description="Helical" evidence="10">
    <location>
        <begin position="310"/>
        <end position="328"/>
    </location>
</feature>
<feature type="transmembrane region" description="Helical" evidence="10">
    <location>
        <begin position="69"/>
        <end position="86"/>
    </location>
</feature>
<keyword evidence="2" id="KW-0813">Transport</keyword>
<name>A0ABT7XTR7_9NEIS</name>
<reference evidence="11" key="1">
    <citation type="submission" date="2023-06" db="EMBL/GenBank/DDBJ databases">
        <authorList>
            <person name="Zhang S."/>
        </authorList>
    </citation>
    <scope>NUCLEOTIDE SEQUENCE</scope>
    <source>
        <strain evidence="11">SG2303</strain>
    </source>
</reference>
<evidence type="ECO:0000313" key="12">
    <source>
        <dbReference type="Proteomes" id="UP001168540"/>
    </source>
</evidence>
<evidence type="ECO:0000256" key="7">
    <source>
        <dbReference type="ARBA" id="ARBA00023173"/>
    </source>
</evidence>
<comment type="caution">
    <text evidence="11">The sequence shown here is derived from an EMBL/GenBank/DDBJ whole genome shotgun (WGS) entry which is preliminary data.</text>
</comment>
<keyword evidence="4 10" id="KW-1133">Transmembrane helix</keyword>
<feature type="transmembrane region" description="Helical" evidence="10">
    <location>
        <begin position="402"/>
        <end position="421"/>
    </location>
</feature>
<keyword evidence="8" id="KW-0868">Chloride</keyword>
<evidence type="ECO:0000256" key="6">
    <source>
        <dbReference type="ARBA" id="ARBA00023136"/>
    </source>
</evidence>
<keyword evidence="3 10" id="KW-0812">Transmembrane</keyword>
<feature type="transmembrane region" description="Helical" evidence="10">
    <location>
        <begin position="363"/>
        <end position="382"/>
    </location>
</feature>
<evidence type="ECO:0000256" key="4">
    <source>
        <dbReference type="ARBA" id="ARBA00022989"/>
    </source>
</evidence>
<evidence type="ECO:0000256" key="10">
    <source>
        <dbReference type="SAM" id="Phobius"/>
    </source>
</evidence>
<proteinExistence type="predicted"/>
<dbReference type="InterPro" id="IPR050368">
    <property type="entry name" value="ClC-type_chloride_channel"/>
</dbReference>